<dbReference type="PANTHER" id="PTHR24104">
    <property type="entry name" value="E3 UBIQUITIN-PROTEIN LIGASE NHLRC1-RELATED"/>
    <property type="match status" value="1"/>
</dbReference>
<name>A0ABP8K2E8_9ACTN</name>
<dbReference type="InterPro" id="IPR011042">
    <property type="entry name" value="6-blade_b-propeller_TolB-like"/>
</dbReference>
<dbReference type="InterPro" id="IPR001258">
    <property type="entry name" value="NHL_repeat"/>
</dbReference>
<dbReference type="CDD" id="cd05819">
    <property type="entry name" value="NHL"/>
    <property type="match status" value="1"/>
</dbReference>
<sequence>MRVTVVPRTADPSAADPYPGRGAALDYPGWAPRCVVGAEAPGGLLLPPAQPTEAWLYAPRGVTLGDDVLVVADSGNHRVMIWHGIPRTDGTPADVVLGQPDPHTEGPAAGGRGPANGMHLPTGVLLDRGRLVVADAWHHRLLVWDRLPTSHATPPDQVIGQPDPESVEPNAGAEPDATSFYWPFGIALIDGYFYVADTGNRRVLVWHGGVPEPGRPADVVLGQPDAHAREENRGGPVAADSFRWPHDFAATGAGGVVIADAGNHRLLRWDTHPAGDCPADAVLGQPDFTTGTEFPYVPQQRRLRFPYAIASAGTDLAIADTANNRILLQGDHARSTELVPYLALAQPDLAANGENRWDQVGADTLCWPYGLDRRGDLLAVADSGNNRVVLWERS</sequence>
<organism evidence="3 4">
    <name type="scientific">Tsukamurella soli</name>
    <dbReference type="NCBI Taxonomy" id="644556"/>
    <lineage>
        <taxon>Bacteria</taxon>
        <taxon>Bacillati</taxon>
        <taxon>Actinomycetota</taxon>
        <taxon>Actinomycetes</taxon>
        <taxon>Mycobacteriales</taxon>
        <taxon>Tsukamurellaceae</taxon>
        <taxon>Tsukamurella</taxon>
    </lineage>
</organism>
<dbReference type="RefSeq" id="WP_385920776.1">
    <property type="nucleotide sequence ID" value="NZ_BAABFR010000069.1"/>
</dbReference>
<dbReference type="PANTHER" id="PTHR24104:SF25">
    <property type="entry name" value="PROTEIN LIN-41"/>
    <property type="match status" value="1"/>
</dbReference>
<evidence type="ECO:0000313" key="3">
    <source>
        <dbReference type="EMBL" id="GAA4399348.1"/>
    </source>
</evidence>
<evidence type="ECO:0000256" key="1">
    <source>
        <dbReference type="ARBA" id="ARBA00022737"/>
    </source>
</evidence>
<evidence type="ECO:0000256" key="2">
    <source>
        <dbReference type="SAM" id="MobiDB-lite"/>
    </source>
</evidence>
<dbReference type="EMBL" id="BAABFR010000069">
    <property type="protein sequence ID" value="GAA4399348.1"/>
    <property type="molecule type" value="Genomic_DNA"/>
</dbReference>
<gene>
    <name evidence="3" type="ORF">GCM10023147_36570</name>
</gene>
<keyword evidence="1" id="KW-0677">Repeat</keyword>
<dbReference type="Pfam" id="PF01436">
    <property type="entry name" value="NHL"/>
    <property type="match status" value="2"/>
</dbReference>
<protein>
    <submittedName>
        <fullName evidence="3">NHL repeat-containing protein</fullName>
    </submittedName>
</protein>
<accession>A0ABP8K2E8</accession>
<proteinExistence type="predicted"/>
<evidence type="ECO:0000313" key="4">
    <source>
        <dbReference type="Proteomes" id="UP001500635"/>
    </source>
</evidence>
<comment type="caution">
    <text evidence="3">The sequence shown here is derived from an EMBL/GenBank/DDBJ whole genome shotgun (WGS) entry which is preliminary data.</text>
</comment>
<dbReference type="Proteomes" id="UP001500635">
    <property type="component" value="Unassembled WGS sequence"/>
</dbReference>
<reference evidence="4" key="1">
    <citation type="journal article" date="2019" name="Int. J. Syst. Evol. Microbiol.">
        <title>The Global Catalogue of Microorganisms (GCM) 10K type strain sequencing project: providing services to taxonomists for standard genome sequencing and annotation.</title>
        <authorList>
            <consortium name="The Broad Institute Genomics Platform"/>
            <consortium name="The Broad Institute Genome Sequencing Center for Infectious Disease"/>
            <person name="Wu L."/>
            <person name="Ma J."/>
        </authorList>
    </citation>
    <scope>NUCLEOTIDE SEQUENCE [LARGE SCALE GENOMIC DNA]</scope>
    <source>
        <strain evidence="4">JCM 17688</strain>
    </source>
</reference>
<dbReference type="SUPFAM" id="SSF63825">
    <property type="entry name" value="YWTD domain"/>
    <property type="match status" value="1"/>
</dbReference>
<dbReference type="Gene3D" id="2.120.10.30">
    <property type="entry name" value="TolB, C-terminal domain"/>
    <property type="match status" value="2"/>
</dbReference>
<feature type="region of interest" description="Disordered" evidence="2">
    <location>
        <begin position="1"/>
        <end position="21"/>
    </location>
</feature>
<dbReference type="InterPro" id="IPR050952">
    <property type="entry name" value="TRIM-NHL_E3_ligases"/>
</dbReference>
<keyword evidence="4" id="KW-1185">Reference proteome</keyword>
<feature type="region of interest" description="Disordered" evidence="2">
    <location>
        <begin position="151"/>
        <end position="172"/>
    </location>
</feature>